<dbReference type="Proteomes" id="UP000179627">
    <property type="component" value="Unassembled WGS sequence"/>
</dbReference>
<accession>A0A1S1Q8F0</accession>
<evidence type="ECO:0000313" key="1">
    <source>
        <dbReference type="EMBL" id="OHV29761.1"/>
    </source>
</evidence>
<dbReference type="Pfam" id="PF00400">
    <property type="entry name" value="WD40"/>
    <property type="match status" value="1"/>
</dbReference>
<dbReference type="InterPro" id="IPR015943">
    <property type="entry name" value="WD40/YVTN_repeat-like_dom_sf"/>
</dbReference>
<comment type="caution">
    <text evidence="1">The sequence shown here is derived from an EMBL/GenBank/DDBJ whole genome shotgun (WGS) entry which is preliminary data.</text>
</comment>
<gene>
    <name evidence="1" type="ORF">CC117_28520</name>
</gene>
<proteinExistence type="predicted"/>
<organism evidence="1 2">
    <name type="scientific">Parafrankia colletiae</name>
    <dbReference type="NCBI Taxonomy" id="573497"/>
    <lineage>
        <taxon>Bacteria</taxon>
        <taxon>Bacillati</taxon>
        <taxon>Actinomycetota</taxon>
        <taxon>Actinomycetes</taxon>
        <taxon>Frankiales</taxon>
        <taxon>Frankiaceae</taxon>
        <taxon>Parafrankia</taxon>
    </lineage>
</organism>
<dbReference type="RefSeq" id="WP_071090163.1">
    <property type="nucleotide sequence ID" value="NZ_MBLM01000159.1"/>
</dbReference>
<evidence type="ECO:0008006" key="3">
    <source>
        <dbReference type="Google" id="ProtNLM"/>
    </source>
</evidence>
<evidence type="ECO:0000313" key="2">
    <source>
        <dbReference type="Proteomes" id="UP000179627"/>
    </source>
</evidence>
<sequence length="157" mass="16729">MASRVPGREADVEVYGLAFDPVADRLAVGGYGDTAYLFDVSDLGRPAKVGELYLHLAPVVALEFAPDGQFLVAGDRGGSALVERLARSSGAEAGVGAIAFARDGERLVGVVYTEPGVVWDLDLDRVQARICERAGVGITESEWRQFVPDLSYDPPCD</sequence>
<name>A0A1S1Q8F0_9ACTN</name>
<keyword evidence="2" id="KW-1185">Reference proteome</keyword>
<reference evidence="2" key="1">
    <citation type="submission" date="2016-07" db="EMBL/GenBank/DDBJ databases">
        <title>Sequence Frankia sp. strain CcI1.17.</title>
        <authorList>
            <person name="Ghodhbane-Gtari F."/>
            <person name="Swanson E."/>
            <person name="Gueddou A."/>
            <person name="Morris K."/>
            <person name="Hezbri K."/>
            <person name="Ktari A."/>
            <person name="Nouioui I."/>
            <person name="Abebe-Akele F."/>
            <person name="Simpson S."/>
            <person name="Thomas K."/>
            <person name="Gtari M."/>
            <person name="Tisa L.S."/>
            <person name="Hurst S."/>
        </authorList>
    </citation>
    <scope>NUCLEOTIDE SEQUENCE [LARGE SCALE GENOMIC DNA]</scope>
    <source>
        <strain evidence="2">Cc1.17</strain>
    </source>
</reference>
<dbReference type="AlphaFoldDB" id="A0A1S1Q8F0"/>
<dbReference type="SUPFAM" id="SSF63829">
    <property type="entry name" value="Calcium-dependent phosphotriesterase"/>
    <property type="match status" value="1"/>
</dbReference>
<dbReference type="InterPro" id="IPR001680">
    <property type="entry name" value="WD40_rpt"/>
</dbReference>
<dbReference type="EMBL" id="MBLM01000159">
    <property type="protein sequence ID" value="OHV29761.1"/>
    <property type="molecule type" value="Genomic_DNA"/>
</dbReference>
<protein>
    <recommendedName>
        <fullName evidence="3">WD40 repeat domain-containing protein</fullName>
    </recommendedName>
</protein>
<dbReference type="Gene3D" id="2.130.10.10">
    <property type="entry name" value="YVTN repeat-like/Quinoprotein amine dehydrogenase"/>
    <property type="match status" value="1"/>
</dbReference>